<gene>
    <name evidence="10" type="ORF">BYL167_LOCUS11579</name>
    <name evidence="3" type="ORF">CJN711_LOCUS1343</name>
    <name evidence="8" type="ORF">GIL414_LOCUS7192</name>
    <name evidence="4" type="ORF">KQP761_LOCUS32701</name>
    <name evidence="7" type="ORF">MBJ925_LOCUS23878</name>
    <name evidence="12" type="ORF">OVN521_LOCUS23655</name>
    <name evidence="9" type="ORF">SMN809_LOCUS8671</name>
    <name evidence="11" type="ORF">UXM345_LOCUS18475</name>
    <name evidence="6" type="ORF">WKI299_LOCUS17735</name>
    <name evidence="5" type="ORF">XDN619_LOCUS15978</name>
</gene>
<organism evidence="4 13">
    <name type="scientific">Rotaria magnacalcarata</name>
    <dbReference type="NCBI Taxonomy" id="392030"/>
    <lineage>
        <taxon>Eukaryota</taxon>
        <taxon>Metazoa</taxon>
        <taxon>Spiralia</taxon>
        <taxon>Gnathifera</taxon>
        <taxon>Rotifera</taxon>
        <taxon>Eurotatoria</taxon>
        <taxon>Bdelloidea</taxon>
        <taxon>Philodinida</taxon>
        <taxon>Philodinidae</taxon>
        <taxon>Rotaria</taxon>
    </lineage>
</organism>
<reference evidence="4" key="1">
    <citation type="submission" date="2021-02" db="EMBL/GenBank/DDBJ databases">
        <authorList>
            <person name="Nowell W R."/>
        </authorList>
    </citation>
    <scope>NUCLEOTIDE SEQUENCE</scope>
</reference>
<dbReference type="PANTHER" id="PTHR33768">
    <property type="entry name" value="MIP11318P"/>
    <property type="match status" value="1"/>
</dbReference>
<keyword evidence="14" id="KW-1185">Reference proteome</keyword>
<dbReference type="Proteomes" id="UP000663866">
    <property type="component" value="Unassembled WGS sequence"/>
</dbReference>
<evidence type="ECO:0000256" key="2">
    <source>
        <dbReference type="SAM" id="MobiDB-lite"/>
    </source>
</evidence>
<dbReference type="Proteomes" id="UP000663856">
    <property type="component" value="Unassembled WGS sequence"/>
</dbReference>
<feature type="compositionally biased region" description="Basic and acidic residues" evidence="2">
    <location>
        <begin position="161"/>
        <end position="172"/>
    </location>
</feature>
<dbReference type="Proteomes" id="UP000681967">
    <property type="component" value="Unassembled WGS sequence"/>
</dbReference>
<feature type="region of interest" description="Disordered" evidence="2">
    <location>
        <begin position="161"/>
        <end position="205"/>
    </location>
</feature>
<dbReference type="EMBL" id="CAJOBF010002508">
    <property type="protein sequence ID" value="CAF4038994.1"/>
    <property type="molecule type" value="Genomic_DNA"/>
</dbReference>
<evidence type="ECO:0000313" key="6">
    <source>
        <dbReference type="EMBL" id="CAF2088749.1"/>
    </source>
</evidence>
<feature type="compositionally biased region" description="Basic and acidic residues" evidence="2">
    <location>
        <begin position="180"/>
        <end position="205"/>
    </location>
</feature>
<evidence type="ECO:0000313" key="14">
    <source>
        <dbReference type="Proteomes" id="UP000663866"/>
    </source>
</evidence>
<evidence type="ECO:0000313" key="4">
    <source>
        <dbReference type="EMBL" id="CAF1664063.1"/>
    </source>
</evidence>
<dbReference type="OrthoDB" id="2163395at2759"/>
<dbReference type="Proteomes" id="UP000676336">
    <property type="component" value="Unassembled WGS sequence"/>
</dbReference>
<dbReference type="InterPro" id="IPR038792">
    <property type="entry name" value="CFAP97D1/2"/>
</dbReference>
<evidence type="ECO:0000313" key="5">
    <source>
        <dbReference type="EMBL" id="CAF2087767.1"/>
    </source>
</evidence>
<sequence length="205" mass="24513">MHKSYQSTRPSANRLLQKRWDDKYFAEHRLLVRDARPTVDTRPPRTYMHLHMKLKKLQIEEERSATIERDNRILLEKMSNIMRTTGSIDNRNDYESKSLNHEKRRRELLRVSRENSTMIKRIVERKPDLSRTSWSSSWSKNLSYLDNISKYDLDWHESKPISRQLHSREPSSRRPTTGPRENRSAFKDTADTNETETTKLDKNEA</sequence>
<dbReference type="Proteomes" id="UP000663834">
    <property type="component" value="Unassembled WGS sequence"/>
</dbReference>
<dbReference type="Proteomes" id="UP000663842">
    <property type="component" value="Unassembled WGS sequence"/>
</dbReference>
<dbReference type="EMBL" id="CAJOBH010003680">
    <property type="protein sequence ID" value="CAF3961681.1"/>
    <property type="molecule type" value="Genomic_DNA"/>
</dbReference>
<comment type="caution">
    <text evidence="4">The sequence shown here is derived from an EMBL/GenBank/DDBJ whole genome shotgun (WGS) entry which is preliminary data.</text>
</comment>
<dbReference type="EMBL" id="CAJOBG010005418">
    <property type="protein sequence ID" value="CAF4152124.1"/>
    <property type="molecule type" value="Genomic_DNA"/>
</dbReference>
<evidence type="ECO:0000313" key="12">
    <source>
        <dbReference type="EMBL" id="CAF4152124.1"/>
    </source>
</evidence>
<evidence type="ECO:0000313" key="9">
    <source>
        <dbReference type="EMBL" id="CAF3939980.1"/>
    </source>
</evidence>
<accession>A0A816FP78</accession>
<dbReference type="EMBL" id="CAJNRF010007112">
    <property type="protein sequence ID" value="CAF2088749.1"/>
    <property type="molecule type" value="Genomic_DNA"/>
</dbReference>
<dbReference type="EMBL" id="CAJNOV010000095">
    <property type="protein sequence ID" value="CAF0980730.1"/>
    <property type="molecule type" value="Genomic_DNA"/>
</dbReference>
<proteinExistence type="inferred from homology"/>
<dbReference type="Proteomes" id="UP000663887">
    <property type="component" value="Unassembled WGS sequence"/>
</dbReference>
<evidence type="ECO:0000313" key="8">
    <source>
        <dbReference type="EMBL" id="CAF3913489.1"/>
    </source>
</evidence>
<dbReference type="EMBL" id="CAJNRE010012331">
    <property type="protein sequence ID" value="CAF2109328.1"/>
    <property type="molecule type" value="Genomic_DNA"/>
</dbReference>
<protein>
    <submittedName>
        <fullName evidence="4">Uncharacterized protein</fullName>
    </submittedName>
</protein>
<evidence type="ECO:0000313" key="3">
    <source>
        <dbReference type="EMBL" id="CAF0980730.1"/>
    </source>
</evidence>
<dbReference type="EMBL" id="CAJOBJ010002155">
    <property type="protein sequence ID" value="CAF3913489.1"/>
    <property type="molecule type" value="Genomic_DNA"/>
</dbReference>
<comment type="similarity">
    <text evidence="1">Belongs to the CFAP97 family.</text>
</comment>
<dbReference type="Proteomes" id="UP000663824">
    <property type="component" value="Unassembled WGS sequence"/>
</dbReference>
<dbReference type="Proteomes" id="UP000681720">
    <property type="component" value="Unassembled WGS sequence"/>
</dbReference>
<dbReference type="EMBL" id="CAJOBI010002695">
    <property type="protein sequence ID" value="CAF3939980.1"/>
    <property type="molecule type" value="Genomic_DNA"/>
</dbReference>
<dbReference type="EMBL" id="CAJNRG010006639">
    <property type="protein sequence ID" value="CAF2087767.1"/>
    <property type="molecule type" value="Genomic_DNA"/>
</dbReference>
<evidence type="ECO:0000313" key="7">
    <source>
        <dbReference type="EMBL" id="CAF2109328.1"/>
    </source>
</evidence>
<dbReference type="PANTHER" id="PTHR33768:SF3">
    <property type="entry name" value="MIP11318P"/>
    <property type="match status" value="1"/>
</dbReference>
<evidence type="ECO:0000313" key="10">
    <source>
        <dbReference type="EMBL" id="CAF3961681.1"/>
    </source>
</evidence>
<dbReference type="AlphaFoldDB" id="A0A816FP78"/>
<dbReference type="EMBL" id="CAJNOW010018278">
    <property type="protein sequence ID" value="CAF1664063.1"/>
    <property type="molecule type" value="Genomic_DNA"/>
</dbReference>
<dbReference type="Proteomes" id="UP000663855">
    <property type="component" value="Unassembled WGS sequence"/>
</dbReference>
<dbReference type="Pfam" id="PF13879">
    <property type="entry name" value="Hmw_CFAP97"/>
    <property type="match status" value="1"/>
</dbReference>
<evidence type="ECO:0000313" key="13">
    <source>
        <dbReference type="Proteomes" id="UP000663834"/>
    </source>
</evidence>
<evidence type="ECO:0000313" key="11">
    <source>
        <dbReference type="EMBL" id="CAF4038994.1"/>
    </source>
</evidence>
<name>A0A816FP78_9BILA</name>
<dbReference type="InterPro" id="IPR029488">
    <property type="entry name" value="Hmw/CFAP97"/>
</dbReference>
<evidence type="ECO:0000256" key="1">
    <source>
        <dbReference type="ARBA" id="ARBA00008315"/>
    </source>
</evidence>